<reference evidence="2" key="1">
    <citation type="journal article" date="2019" name="Int. J. Syst. Evol. Microbiol.">
        <title>The Global Catalogue of Microorganisms (GCM) 10K type strain sequencing project: providing services to taxonomists for standard genome sequencing and annotation.</title>
        <authorList>
            <consortium name="The Broad Institute Genomics Platform"/>
            <consortium name="The Broad Institute Genome Sequencing Center for Infectious Disease"/>
            <person name="Wu L."/>
            <person name="Ma J."/>
        </authorList>
    </citation>
    <scope>NUCLEOTIDE SEQUENCE [LARGE SCALE GENOMIC DNA]</scope>
    <source>
        <strain evidence="2">CCUG 2113</strain>
    </source>
</reference>
<dbReference type="Proteomes" id="UP001595693">
    <property type="component" value="Unassembled WGS sequence"/>
</dbReference>
<organism evidence="1 2">
    <name type="scientific">Acidovorax facilis</name>
    <dbReference type="NCBI Taxonomy" id="12917"/>
    <lineage>
        <taxon>Bacteria</taxon>
        <taxon>Pseudomonadati</taxon>
        <taxon>Pseudomonadota</taxon>
        <taxon>Betaproteobacteria</taxon>
        <taxon>Burkholderiales</taxon>
        <taxon>Comamonadaceae</taxon>
        <taxon>Acidovorax</taxon>
    </lineage>
</organism>
<sequence>MKYQNLTELAAAFRSGDLNRDHYTLVLDNDDSWLDYIGPLPDGVARDSEAADVWLDAKHDECRAWFRGNGYQDLSDACDAAGIPNEWC</sequence>
<name>A0ABV8DB29_9BURK</name>
<comment type="caution">
    <text evidence="1">The sequence shown here is derived from an EMBL/GenBank/DDBJ whole genome shotgun (WGS) entry which is preliminary data.</text>
</comment>
<evidence type="ECO:0000313" key="1">
    <source>
        <dbReference type="EMBL" id="MFC3935669.1"/>
    </source>
</evidence>
<evidence type="ECO:0000313" key="2">
    <source>
        <dbReference type="Proteomes" id="UP001595693"/>
    </source>
</evidence>
<protein>
    <submittedName>
        <fullName evidence="1">Uncharacterized protein</fullName>
    </submittedName>
</protein>
<proteinExistence type="predicted"/>
<accession>A0ABV8DB29</accession>
<gene>
    <name evidence="1" type="ORF">ACFOW3_13690</name>
</gene>
<dbReference type="RefSeq" id="WP_156358661.1">
    <property type="nucleotide sequence ID" value="NZ_JAMXAX010000009.1"/>
</dbReference>
<keyword evidence="2" id="KW-1185">Reference proteome</keyword>
<dbReference type="EMBL" id="JBHSAJ010000037">
    <property type="protein sequence ID" value="MFC3935669.1"/>
    <property type="molecule type" value="Genomic_DNA"/>
</dbReference>